<name>A0A6J5LSY2_9CAUD</name>
<evidence type="ECO:0000313" key="1">
    <source>
        <dbReference type="EMBL" id="CAB4136872.1"/>
    </source>
</evidence>
<proteinExistence type="predicted"/>
<accession>A0A6J5LSY2</accession>
<protein>
    <submittedName>
        <fullName evidence="1">Uncharacterized protein</fullName>
    </submittedName>
</protein>
<dbReference type="EMBL" id="LR796326">
    <property type="protein sequence ID" value="CAB4136872.1"/>
    <property type="molecule type" value="Genomic_DNA"/>
</dbReference>
<organism evidence="1">
    <name type="scientific">uncultured Caudovirales phage</name>
    <dbReference type="NCBI Taxonomy" id="2100421"/>
    <lineage>
        <taxon>Viruses</taxon>
        <taxon>Duplodnaviria</taxon>
        <taxon>Heunggongvirae</taxon>
        <taxon>Uroviricota</taxon>
        <taxon>Caudoviricetes</taxon>
        <taxon>Peduoviridae</taxon>
        <taxon>Maltschvirus</taxon>
        <taxon>Maltschvirus maltsch</taxon>
    </lineage>
</organism>
<reference evidence="1" key="1">
    <citation type="submission" date="2020-04" db="EMBL/GenBank/DDBJ databases">
        <authorList>
            <person name="Chiriac C."/>
            <person name="Salcher M."/>
            <person name="Ghai R."/>
            <person name="Kavagutti S V."/>
        </authorList>
    </citation>
    <scope>NUCLEOTIDE SEQUENCE</scope>
</reference>
<gene>
    <name evidence="1" type="ORF">UFOVP314_11</name>
</gene>
<sequence>MTETGDRCEAGPRMMQSVWPAPHEGRTHALDADQDDCEEVGPGVVGRYRLRPIAVEAIQYRPDIPNCDQVAQLLGDNESGCTWGDQPHDDTYWADGEIEPGDWVIKAGTGDYLVMSAEQFSEQYESQA</sequence>